<reference evidence="1 2" key="1">
    <citation type="submission" date="2021-06" db="EMBL/GenBank/DDBJ databases">
        <authorList>
            <person name="Palmer J.M."/>
        </authorList>
    </citation>
    <scope>NUCLEOTIDE SEQUENCE [LARGE SCALE GENOMIC DNA]</scope>
    <source>
        <strain evidence="1 2">XC_2019</strain>
        <tissue evidence="1">Muscle</tissue>
    </source>
</reference>
<evidence type="ECO:0000313" key="2">
    <source>
        <dbReference type="Proteomes" id="UP001434883"/>
    </source>
</evidence>
<comment type="caution">
    <text evidence="1">The sequence shown here is derived from an EMBL/GenBank/DDBJ whole genome shotgun (WGS) entry which is preliminary data.</text>
</comment>
<dbReference type="Proteomes" id="UP001434883">
    <property type="component" value="Unassembled WGS sequence"/>
</dbReference>
<accession>A0ABV0QS70</accession>
<evidence type="ECO:0000313" key="1">
    <source>
        <dbReference type="EMBL" id="MEQ2198679.1"/>
    </source>
</evidence>
<proteinExistence type="predicted"/>
<protein>
    <recommendedName>
        <fullName evidence="3">Secreted protein</fullName>
    </recommendedName>
</protein>
<keyword evidence="2" id="KW-1185">Reference proteome</keyword>
<organism evidence="1 2">
    <name type="scientific">Xenoophorus captivus</name>
    <dbReference type="NCBI Taxonomy" id="1517983"/>
    <lineage>
        <taxon>Eukaryota</taxon>
        <taxon>Metazoa</taxon>
        <taxon>Chordata</taxon>
        <taxon>Craniata</taxon>
        <taxon>Vertebrata</taxon>
        <taxon>Euteleostomi</taxon>
        <taxon>Actinopterygii</taxon>
        <taxon>Neopterygii</taxon>
        <taxon>Teleostei</taxon>
        <taxon>Neoteleostei</taxon>
        <taxon>Acanthomorphata</taxon>
        <taxon>Ovalentaria</taxon>
        <taxon>Atherinomorphae</taxon>
        <taxon>Cyprinodontiformes</taxon>
        <taxon>Goodeidae</taxon>
        <taxon>Xenoophorus</taxon>
    </lineage>
</organism>
<sequence length="103" mass="11557">MRNCAAVKDRSIFALKEMICVFVVFVVLKCRSKEVLSGCCRAKRLQNSHYSLFHGPNKNSEVSYACIIPFLKGSTNNLLHITFPSVRTDAQGQSLYIKVRSAT</sequence>
<evidence type="ECO:0008006" key="3">
    <source>
        <dbReference type="Google" id="ProtNLM"/>
    </source>
</evidence>
<gene>
    <name evidence="1" type="ORF">XENOCAPTIV_016505</name>
</gene>
<dbReference type="EMBL" id="JAHRIN010020233">
    <property type="protein sequence ID" value="MEQ2198679.1"/>
    <property type="molecule type" value="Genomic_DNA"/>
</dbReference>
<name>A0ABV0QS70_9TELE</name>